<protein>
    <recommendedName>
        <fullName evidence="2">ribose-5-phosphate isomerase</fullName>
        <ecNumber evidence="2">5.3.1.6</ecNumber>
    </recommendedName>
    <alternativeName>
        <fullName evidence="4">Phosphoriboisomerase</fullName>
    </alternativeName>
</protein>
<keyword evidence="3" id="KW-0413">Isomerase</keyword>
<organism evidence="5">
    <name type="scientific">marine sediment metagenome</name>
    <dbReference type="NCBI Taxonomy" id="412755"/>
    <lineage>
        <taxon>unclassified sequences</taxon>
        <taxon>metagenomes</taxon>
        <taxon>ecological metagenomes</taxon>
    </lineage>
</organism>
<dbReference type="InterPro" id="IPR037171">
    <property type="entry name" value="NagB/RpiA_transferase-like"/>
</dbReference>
<evidence type="ECO:0000256" key="4">
    <source>
        <dbReference type="ARBA" id="ARBA00029734"/>
    </source>
</evidence>
<dbReference type="Gene3D" id="3.40.50.1360">
    <property type="match status" value="1"/>
</dbReference>
<dbReference type="GO" id="GO:0006014">
    <property type="term" value="P:D-ribose metabolic process"/>
    <property type="evidence" value="ECO:0007669"/>
    <property type="project" value="TreeGrafter"/>
</dbReference>
<dbReference type="Gene3D" id="3.30.70.260">
    <property type="match status" value="1"/>
</dbReference>
<gene>
    <name evidence="5" type="ORF">LCGC14_0583620</name>
</gene>
<accession>A0A0F9UNY9</accession>
<proteinExistence type="inferred from homology"/>
<dbReference type="EMBL" id="LAZR01000890">
    <property type="protein sequence ID" value="KKN55318.1"/>
    <property type="molecule type" value="Genomic_DNA"/>
</dbReference>
<dbReference type="CDD" id="cd01398">
    <property type="entry name" value="RPI_A"/>
    <property type="match status" value="1"/>
</dbReference>
<dbReference type="GO" id="GO:0009052">
    <property type="term" value="P:pentose-phosphate shunt, non-oxidative branch"/>
    <property type="evidence" value="ECO:0007669"/>
    <property type="project" value="InterPro"/>
</dbReference>
<dbReference type="AlphaFoldDB" id="A0A0F9UNY9"/>
<evidence type="ECO:0000256" key="3">
    <source>
        <dbReference type="ARBA" id="ARBA00023235"/>
    </source>
</evidence>
<name>A0A0F9UNY9_9ZZZZ</name>
<dbReference type="PANTHER" id="PTHR11934">
    <property type="entry name" value="RIBOSE-5-PHOSPHATE ISOMERASE"/>
    <property type="match status" value="1"/>
</dbReference>
<dbReference type="SUPFAM" id="SSF75445">
    <property type="entry name" value="D-ribose-5-phosphate isomerase (RpiA), lid domain"/>
    <property type="match status" value="1"/>
</dbReference>
<dbReference type="EC" id="5.3.1.6" evidence="2"/>
<dbReference type="GO" id="GO:0005829">
    <property type="term" value="C:cytosol"/>
    <property type="evidence" value="ECO:0007669"/>
    <property type="project" value="TreeGrafter"/>
</dbReference>
<evidence type="ECO:0000256" key="1">
    <source>
        <dbReference type="ARBA" id="ARBA00001713"/>
    </source>
</evidence>
<dbReference type="InterPro" id="IPR020672">
    <property type="entry name" value="Ribose5P_isomerase_typA_subgr"/>
</dbReference>
<dbReference type="NCBIfam" id="NF001924">
    <property type="entry name" value="PRK00702.1"/>
    <property type="match status" value="1"/>
</dbReference>
<sequence>MSAVNEKKVAALEAVKYIKSGMTIGLGTGSTAFFMIEAIGEMVKNGLEIKAVATSVDTEKLATKLGINVITLAEAKRLDITIDGADEVDEDFQLIKGGGGALLREKIVAHNTDLNIIIADSSKSVSRLGKFKLPIETIPFATQLIIKELGEMGLKPVQRMNGSEDYKTDENNDIVDVDIWDTDIKLTDLEQQLKTIPGIVETGLFLTSTNLVIIGKGEQATTAKK</sequence>
<dbReference type="SUPFAM" id="SSF100950">
    <property type="entry name" value="NagB/RpiA/CoA transferase-like"/>
    <property type="match status" value="1"/>
</dbReference>
<dbReference type="Pfam" id="PF06026">
    <property type="entry name" value="Rib_5-P_isom_A"/>
    <property type="match status" value="1"/>
</dbReference>
<comment type="catalytic activity">
    <reaction evidence="1">
        <text>aldehydo-D-ribose 5-phosphate = D-ribulose 5-phosphate</text>
        <dbReference type="Rhea" id="RHEA:14657"/>
        <dbReference type="ChEBI" id="CHEBI:58121"/>
        <dbReference type="ChEBI" id="CHEBI:58273"/>
        <dbReference type="EC" id="5.3.1.6"/>
    </reaction>
</comment>
<dbReference type="PANTHER" id="PTHR11934:SF0">
    <property type="entry name" value="RIBOSE-5-PHOSPHATE ISOMERASE"/>
    <property type="match status" value="1"/>
</dbReference>
<dbReference type="NCBIfam" id="TIGR00021">
    <property type="entry name" value="rpiA"/>
    <property type="match status" value="1"/>
</dbReference>
<dbReference type="GO" id="GO:0004751">
    <property type="term" value="F:ribose-5-phosphate isomerase activity"/>
    <property type="evidence" value="ECO:0007669"/>
    <property type="project" value="UniProtKB-EC"/>
</dbReference>
<reference evidence="5" key="1">
    <citation type="journal article" date="2015" name="Nature">
        <title>Complex archaea that bridge the gap between prokaryotes and eukaryotes.</title>
        <authorList>
            <person name="Spang A."/>
            <person name="Saw J.H."/>
            <person name="Jorgensen S.L."/>
            <person name="Zaremba-Niedzwiedzka K."/>
            <person name="Martijn J."/>
            <person name="Lind A.E."/>
            <person name="van Eijk R."/>
            <person name="Schleper C."/>
            <person name="Guy L."/>
            <person name="Ettema T.J."/>
        </authorList>
    </citation>
    <scope>NUCLEOTIDE SEQUENCE</scope>
</reference>
<dbReference type="FunFam" id="3.40.50.1360:FF:000001">
    <property type="entry name" value="Ribose-5-phosphate isomerase A"/>
    <property type="match status" value="1"/>
</dbReference>
<evidence type="ECO:0000256" key="2">
    <source>
        <dbReference type="ARBA" id="ARBA00011959"/>
    </source>
</evidence>
<dbReference type="InterPro" id="IPR004788">
    <property type="entry name" value="Ribose5P_isomerase_type_A"/>
</dbReference>
<evidence type="ECO:0000313" key="5">
    <source>
        <dbReference type="EMBL" id="KKN55318.1"/>
    </source>
</evidence>
<comment type="caution">
    <text evidence="5">The sequence shown here is derived from an EMBL/GenBank/DDBJ whole genome shotgun (WGS) entry which is preliminary data.</text>
</comment>
<dbReference type="HAMAP" id="MF_00170">
    <property type="entry name" value="Rib_5P_isom_A"/>
    <property type="match status" value="1"/>
</dbReference>